<reference evidence="1 2" key="1">
    <citation type="submission" date="2020-02" db="EMBL/GenBank/DDBJ databases">
        <authorList>
            <person name="Dziuba M."/>
            <person name="Kuznetsov B."/>
            <person name="Mardanov A."/>
            <person name="Ravin N."/>
            <person name="Grouzdev D."/>
        </authorList>
    </citation>
    <scope>NUCLEOTIDE SEQUENCE [LARGE SCALE GENOMIC DNA]</scope>
    <source>
        <strain evidence="1 2">SpK</strain>
    </source>
</reference>
<dbReference type="SUPFAM" id="SSF52540">
    <property type="entry name" value="P-loop containing nucleoside triphosphate hydrolases"/>
    <property type="match status" value="1"/>
</dbReference>
<name>A0A7C9UVZ2_9PROT</name>
<keyword evidence="2" id="KW-1185">Reference proteome</keyword>
<organism evidence="1 2">
    <name type="scientific">Magnetospirillum aberrantis SpK</name>
    <dbReference type="NCBI Taxonomy" id="908842"/>
    <lineage>
        <taxon>Bacteria</taxon>
        <taxon>Pseudomonadati</taxon>
        <taxon>Pseudomonadota</taxon>
        <taxon>Alphaproteobacteria</taxon>
        <taxon>Rhodospirillales</taxon>
        <taxon>Rhodospirillaceae</taxon>
        <taxon>Magnetospirillum</taxon>
    </lineage>
</organism>
<dbReference type="Proteomes" id="UP000480684">
    <property type="component" value="Unassembled WGS sequence"/>
</dbReference>
<proteinExistence type="predicted"/>
<comment type="caution">
    <text evidence="1">The sequence shown here is derived from an EMBL/GenBank/DDBJ whole genome shotgun (WGS) entry which is preliminary data.</text>
</comment>
<protein>
    <submittedName>
        <fullName evidence="1">AAA family ATPase</fullName>
    </submittedName>
</protein>
<dbReference type="EMBL" id="JAAIYP010000036">
    <property type="protein sequence ID" value="NFV80369.1"/>
    <property type="molecule type" value="Genomic_DNA"/>
</dbReference>
<dbReference type="Gene3D" id="3.40.50.300">
    <property type="entry name" value="P-loop containing nucleotide triphosphate hydrolases"/>
    <property type="match status" value="1"/>
</dbReference>
<gene>
    <name evidence="1" type="ORF">G4223_09620</name>
</gene>
<dbReference type="CDD" id="cd06462">
    <property type="entry name" value="Peptidase_S24_S26"/>
    <property type="match status" value="1"/>
</dbReference>
<dbReference type="RefSeq" id="WP_163678481.1">
    <property type="nucleotide sequence ID" value="NZ_JAAIYP010000036.1"/>
</dbReference>
<accession>A0A7C9UVZ2</accession>
<sequence>MTSGDEKKLIPASDLTRDDLLAMLACGETLELADGTAFTIEDETARKALSWFLGDPVGKRYLENAPTRGSGDMAGLVTWMEKGSLPAKPAVSTMAGDKRLWSLVSLTVRQFGGLQPFCLADGSDAPDISLDISRPLFLAQGPNGAGKSSLARVLTFLLTGKVASTPEFQHFADAGQVNTYEFDDGSKAPLPSVVPMPTQPQWQARQAKGLPSVVTSVTAVFKADDGTKRTVCRRVKQVKTGFSTVLEADDLPVVGEFSAALGVSALAVELSALHMARLAHLELGKREPLADGIRALTGLREVAALAEVTAPKVKDYVGTNYAKSQRELAKAAEKTFQQQIDILAESFKDAVSPPMPSVPVGDGSACRGKLTELEKDLDGRASKVRVAVATAAGIEENKVELDGLDDDLIKATSLLTDQTLNSAGLAALAAAAAALSEEDVRVVGELLDRVVKRANDFAALNADELKTRRRRHHARIAAGLKEDEQAIPPADCPTCLRSLDDSVLDDVLGMPVAVAIAAGAEETDDLRFTLDQFIEAARTDLRDGLPEAVTSCVKLWGKLPGSPSPAAWAASVVANVGAALVGFPALKHLWALADKDFEADAAALPACPVSVRPPLDPIFAGTRVETAGEVLTGLLDLRDWALSTRDARAKLVNQAYGVGLETIPVSSLAGKINELRALLNDYRPVSAAKKILTSLRSQYDAWTTANKAAEDAVAAAQAVGKLVALKQVVDVQMTGLFHGLNADMERYWRTFYQAPGHAGPEAGLVLHDGFALQIPATLEGVRGRANNIANSSQVRALLFSFVLALLRSVWKRSGGLTLVLLDDPQLLFDERNQALLAKGLVTCTADDFRPMVMTFDRVFTARVARAGDCRMGAALSEKVEAYKIVARGDIHACVGLKRDELALNAYRASWQVDKADADKIKAFCRETRQFMERVLVDLLTEAGEPVHDHPTLDPLCARVRNLSKRSDLVLNAQPFRQLLQLLPDGDPTKDTLSQALNWSNHFQADESLTLLHAKAVDGMLDRFMDLRERCLDMLDNRSMLKAANANDPVVGAPAPTAMVTVIGLAAASEGASGPDADLSADEDETRSIDPETHQAFGVGQAARWLPFPLQPSSMVICEREPTKPAKGEFVVVANRGTGQALIGWCQMDGTERVLLAGLGGEFIASSVAADCDIYRVVAGVFDGGATNPRPCHPLEKPDLLRNFKHAAQISVGDSAEPLLKKGDLVLLGAEVPPDTVFSAAEDSVFAVQLSDGRVVIKRVSGLANRPYRLLLPLGMRGAGEVVTNVAGDVGVTVEQAFPVAGFLK</sequence>
<evidence type="ECO:0000313" key="1">
    <source>
        <dbReference type="EMBL" id="NFV80369.1"/>
    </source>
</evidence>
<evidence type="ECO:0000313" key="2">
    <source>
        <dbReference type="Proteomes" id="UP000480684"/>
    </source>
</evidence>
<dbReference type="InterPro" id="IPR027417">
    <property type="entry name" value="P-loop_NTPase"/>
</dbReference>